<comment type="caution">
    <text evidence="2">The sequence shown here is derived from an EMBL/GenBank/DDBJ whole genome shotgun (WGS) entry which is preliminary data.</text>
</comment>
<dbReference type="PANTHER" id="PTHR33181:SF59">
    <property type="entry name" value="OVATE FAMILY PROTEIN"/>
    <property type="match status" value="1"/>
</dbReference>
<keyword evidence="3" id="KW-1185">Reference proteome</keyword>
<reference evidence="2 3" key="1">
    <citation type="submission" date="2024-09" db="EMBL/GenBank/DDBJ databases">
        <title>Chromosome-scale assembly of Riccia sorocarpa.</title>
        <authorList>
            <person name="Paukszto L."/>
        </authorList>
    </citation>
    <scope>NUCLEOTIDE SEQUENCE [LARGE SCALE GENOMIC DNA]</scope>
    <source>
        <strain evidence="2">LP-2024</strain>
        <tissue evidence="2">Aerial parts of the thallus</tissue>
    </source>
</reference>
<evidence type="ECO:0000256" key="1">
    <source>
        <dbReference type="SAM" id="MobiDB-lite"/>
    </source>
</evidence>
<evidence type="ECO:0000313" key="2">
    <source>
        <dbReference type="EMBL" id="KAL3687766.1"/>
    </source>
</evidence>
<feature type="region of interest" description="Disordered" evidence="1">
    <location>
        <begin position="18"/>
        <end position="48"/>
    </location>
</feature>
<dbReference type="EMBL" id="JBJQOH010000004">
    <property type="protein sequence ID" value="KAL3687766.1"/>
    <property type="molecule type" value="Genomic_DNA"/>
</dbReference>
<accession>A0ABD3HAA5</accession>
<feature type="compositionally biased region" description="Basic residues" evidence="1">
    <location>
        <begin position="18"/>
        <end position="28"/>
    </location>
</feature>
<evidence type="ECO:0000313" key="3">
    <source>
        <dbReference type="Proteomes" id="UP001633002"/>
    </source>
</evidence>
<dbReference type="Proteomes" id="UP001633002">
    <property type="component" value="Unassembled WGS sequence"/>
</dbReference>
<dbReference type="AlphaFoldDB" id="A0ABD3HAA5"/>
<sequence>MALAHSIREGADWNIKKTKNGSVRRRERRGGVSDLSGEEETRTRTVGQISEDSGAVVVLGCYRRNRSCQSGNDFSSSGQQSNSSTNNSFADAALTAPPTRAKRLVSPQGRNKKKTMGWMRKIAGPFRRAWDIVSCRHFHQSRKRARGIGRLYNDVRSCGYEDVQLMWSMLHTHNVERSSKWRCLSRRRSRS</sequence>
<gene>
    <name evidence="2" type="ORF">R1sor_014075</name>
</gene>
<feature type="compositionally biased region" description="Low complexity" evidence="1">
    <location>
        <begin position="70"/>
        <end position="89"/>
    </location>
</feature>
<proteinExistence type="predicted"/>
<feature type="region of interest" description="Disordered" evidence="1">
    <location>
        <begin position="70"/>
        <end position="114"/>
    </location>
</feature>
<name>A0ABD3HAA5_9MARC</name>
<dbReference type="PANTHER" id="PTHR33181">
    <property type="entry name" value="OS01G0778500 PROTEIN"/>
    <property type="match status" value="1"/>
</dbReference>
<protein>
    <submittedName>
        <fullName evidence="2">Uncharacterized protein</fullName>
    </submittedName>
</protein>
<organism evidence="2 3">
    <name type="scientific">Riccia sorocarpa</name>
    <dbReference type="NCBI Taxonomy" id="122646"/>
    <lineage>
        <taxon>Eukaryota</taxon>
        <taxon>Viridiplantae</taxon>
        <taxon>Streptophyta</taxon>
        <taxon>Embryophyta</taxon>
        <taxon>Marchantiophyta</taxon>
        <taxon>Marchantiopsida</taxon>
        <taxon>Marchantiidae</taxon>
        <taxon>Marchantiales</taxon>
        <taxon>Ricciaceae</taxon>
        <taxon>Riccia</taxon>
    </lineage>
</organism>